<reference evidence="1" key="1">
    <citation type="submission" date="2014-09" db="EMBL/GenBank/DDBJ databases">
        <authorList>
            <person name="Magalhaes I.L.F."/>
            <person name="Oliveira U."/>
            <person name="Santos F.R."/>
            <person name="Vidigal T.H.D.A."/>
            <person name="Brescovit A.D."/>
            <person name="Santos A.J."/>
        </authorList>
    </citation>
    <scope>NUCLEOTIDE SEQUENCE</scope>
    <source>
        <tissue evidence="1">Shoot tissue taken approximately 20 cm above the soil surface</tissue>
    </source>
</reference>
<proteinExistence type="predicted"/>
<accession>A0A0A8YUH0</accession>
<evidence type="ECO:0000313" key="1">
    <source>
        <dbReference type="EMBL" id="JAD30794.1"/>
    </source>
</evidence>
<name>A0A0A8YUH0_ARUDO</name>
<organism evidence="1">
    <name type="scientific">Arundo donax</name>
    <name type="common">Giant reed</name>
    <name type="synonym">Donax arundinaceus</name>
    <dbReference type="NCBI Taxonomy" id="35708"/>
    <lineage>
        <taxon>Eukaryota</taxon>
        <taxon>Viridiplantae</taxon>
        <taxon>Streptophyta</taxon>
        <taxon>Embryophyta</taxon>
        <taxon>Tracheophyta</taxon>
        <taxon>Spermatophyta</taxon>
        <taxon>Magnoliopsida</taxon>
        <taxon>Liliopsida</taxon>
        <taxon>Poales</taxon>
        <taxon>Poaceae</taxon>
        <taxon>PACMAD clade</taxon>
        <taxon>Arundinoideae</taxon>
        <taxon>Arundineae</taxon>
        <taxon>Arundo</taxon>
    </lineage>
</organism>
<dbReference type="EMBL" id="GBRH01267101">
    <property type="protein sequence ID" value="JAD30794.1"/>
    <property type="molecule type" value="Transcribed_RNA"/>
</dbReference>
<protein>
    <submittedName>
        <fullName evidence="1">Uncharacterized protein</fullName>
    </submittedName>
</protein>
<dbReference type="AlphaFoldDB" id="A0A0A8YUH0"/>
<sequence length="17" mass="2165">MQSRLVIFSQDYFQRVF</sequence>
<reference evidence="1" key="2">
    <citation type="journal article" date="2015" name="Data Brief">
        <title>Shoot transcriptome of the giant reed, Arundo donax.</title>
        <authorList>
            <person name="Barrero R.A."/>
            <person name="Guerrero F.D."/>
            <person name="Moolhuijzen P."/>
            <person name="Goolsby J.A."/>
            <person name="Tidwell J."/>
            <person name="Bellgard S.E."/>
            <person name="Bellgard M.I."/>
        </authorList>
    </citation>
    <scope>NUCLEOTIDE SEQUENCE</scope>
    <source>
        <tissue evidence="1">Shoot tissue taken approximately 20 cm above the soil surface</tissue>
    </source>
</reference>